<evidence type="ECO:0000256" key="1">
    <source>
        <dbReference type="SAM" id="Phobius"/>
    </source>
</evidence>
<feature type="transmembrane region" description="Helical" evidence="1">
    <location>
        <begin position="62"/>
        <end position="85"/>
    </location>
</feature>
<organism evidence="3 4">
    <name type="scientific">Mobilitalea sibirica</name>
    <dbReference type="NCBI Taxonomy" id="1462919"/>
    <lineage>
        <taxon>Bacteria</taxon>
        <taxon>Bacillati</taxon>
        <taxon>Bacillota</taxon>
        <taxon>Clostridia</taxon>
        <taxon>Lachnospirales</taxon>
        <taxon>Lachnospiraceae</taxon>
        <taxon>Mobilitalea</taxon>
    </lineage>
</organism>
<feature type="transmembrane region" description="Helical" evidence="1">
    <location>
        <begin position="268"/>
        <end position="290"/>
    </location>
</feature>
<keyword evidence="4" id="KW-1185">Reference proteome</keyword>
<dbReference type="RefSeq" id="WP_197660660.1">
    <property type="nucleotide sequence ID" value="NZ_JAEAGR010000004.1"/>
</dbReference>
<feature type="transmembrane region" description="Helical" evidence="1">
    <location>
        <begin position="164"/>
        <end position="182"/>
    </location>
</feature>
<dbReference type="Pfam" id="PF03009">
    <property type="entry name" value="GDPD"/>
    <property type="match status" value="1"/>
</dbReference>
<dbReference type="PANTHER" id="PTHR46211:SF8">
    <property type="entry name" value="PHOSPHODIESTERASE"/>
    <property type="match status" value="1"/>
</dbReference>
<dbReference type="AlphaFoldDB" id="A0A8J7H1R9"/>
<dbReference type="SUPFAM" id="SSF51695">
    <property type="entry name" value="PLC-like phosphodiesterases"/>
    <property type="match status" value="1"/>
</dbReference>
<gene>
    <name evidence="3" type="ORF">I5677_05945</name>
</gene>
<keyword evidence="1" id="KW-1133">Transmembrane helix</keyword>
<keyword evidence="1" id="KW-0472">Membrane</keyword>
<dbReference type="InterPro" id="IPR030395">
    <property type="entry name" value="GP_PDE_dom"/>
</dbReference>
<feature type="transmembrane region" description="Helical" evidence="1">
    <location>
        <begin position="220"/>
        <end position="248"/>
    </location>
</feature>
<dbReference type="InterPro" id="IPR018476">
    <property type="entry name" value="GlyceroP-diester-Pdiesterase_M"/>
</dbReference>
<evidence type="ECO:0000313" key="3">
    <source>
        <dbReference type="EMBL" id="MBH1940438.1"/>
    </source>
</evidence>
<dbReference type="GO" id="GO:0008081">
    <property type="term" value="F:phosphoric diester hydrolase activity"/>
    <property type="evidence" value="ECO:0007669"/>
    <property type="project" value="InterPro"/>
</dbReference>
<dbReference type="InterPro" id="IPR017946">
    <property type="entry name" value="PLC-like_Pdiesterase_TIM-brl"/>
</dbReference>
<dbReference type="CDD" id="cd08579">
    <property type="entry name" value="GDPD_memb_like"/>
    <property type="match status" value="1"/>
</dbReference>
<evidence type="ECO:0000313" key="4">
    <source>
        <dbReference type="Proteomes" id="UP000623269"/>
    </source>
</evidence>
<name>A0A8J7H1R9_9FIRM</name>
<accession>A0A8J7H1R9</accession>
<dbReference type="PANTHER" id="PTHR46211">
    <property type="entry name" value="GLYCEROPHOSPHORYL DIESTER PHOSPHODIESTERASE"/>
    <property type="match status" value="1"/>
</dbReference>
<dbReference type="Pfam" id="PF10110">
    <property type="entry name" value="GPDPase_memb"/>
    <property type="match status" value="1"/>
</dbReference>
<dbReference type="Proteomes" id="UP000623269">
    <property type="component" value="Unassembled WGS sequence"/>
</dbReference>
<sequence>MKFFPIKYRKLMKARNRNLLLLEITFNILFVVFMIPLINIAFKYVMKLWGHSYVTQKNLPVFLTHPPAILFLLGIFIIVPILVLWKMSSIIHHCRIASINPGPNILSNLAIGFFKTLRSIFTGNIALPFYALIIYLFTNIPLLIGISIKMRFPITFTDGASDVLFLRGLFTLFLVFITFIAYRGLFTVHFCINENQKFLDGLEHSKQLMMGRHPKTATTLLLYNVFLTVGFYLIYNIILFIMAVLIYFSVEKNMVITIFLSYYPMVNLYIALLFSMISFITNLNLISSLYRTYREEEGRDYDGSILNYQEEETTFLPMKGHRQLLIAILVMFLSAGLINFYIAVRNDSFHLQEALSGIQIASHRGSSFNAPENTLPAIEQAIAAHSDYAEIDVQQTKDGVLILLHDKNLWRTTGLNKYIWTQTYDDIKDLDAGSWFGDEYAGTPIPTLEEALELSKGRIKLNIDVKIHGHEQEIEQKLVALIEEYDFEHQCIVSSWSYDTVARVKQLNTDIKTGYILSAAYGNFYDKEFIDFLSIRSAFITKSVVENTHLAGKEIHAWTVNAKSELERMKSLGVNSIITDNPILAKEILLRDDTNDTIVELLHKMLLNRSFYQIVRK</sequence>
<dbReference type="GO" id="GO:0006629">
    <property type="term" value="P:lipid metabolic process"/>
    <property type="evidence" value="ECO:0007669"/>
    <property type="project" value="InterPro"/>
</dbReference>
<dbReference type="PROSITE" id="PS51704">
    <property type="entry name" value="GP_PDE"/>
    <property type="match status" value="1"/>
</dbReference>
<protein>
    <submittedName>
        <fullName evidence="3">Glycerophosphodiester phosphodiesterase</fullName>
    </submittedName>
</protein>
<reference evidence="3" key="1">
    <citation type="submission" date="2020-12" db="EMBL/GenBank/DDBJ databases">
        <title>M. sibirica DSM 26468T genome.</title>
        <authorList>
            <person name="Thieme N."/>
            <person name="Rettenmaier R."/>
            <person name="Zverlov V."/>
            <person name="Liebl W."/>
        </authorList>
    </citation>
    <scope>NUCLEOTIDE SEQUENCE</scope>
    <source>
        <strain evidence="3">DSM 26468</strain>
    </source>
</reference>
<feature type="transmembrane region" description="Helical" evidence="1">
    <location>
        <begin position="324"/>
        <end position="344"/>
    </location>
</feature>
<dbReference type="Gene3D" id="3.20.20.190">
    <property type="entry name" value="Phosphatidylinositol (PI) phosphodiesterase"/>
    <property type="match status" value="1"/>
</dbReference>
<feature type="transmembrane region" description="Helical" evidence="1">
    <location>
        <begin position="125"/>
        <end position="144"/>
    </location>
</feature>
<evidence type="ECO:0000259" key="2">
    <source>
        <dbReference type="PROSITE" id="PS51704"/>
    </source>
</evidence>
<feature type="transmembrane region" description="Helical" evidence="1">
    <location>
        <begin position="20"/>
        <end position="42"/>
    </location>
</feature>
<feature type="domain" description="GP-PDE" evidence="2">
    <location>
        <begin position="358"/>
        <end position="589"/>
    </location>
</feature>
<proteinExistence type="predicted"/>
<keyword evidence="1" id="KW-0812">Transmembrane</keyword>
<dbReference type="EMBL" id="JAEAGR010000004">
    <property type="protein sequence ID" value="MBH1940438.1"/>
    <property type="molecule type" value="Genomic_DNA"/>
</dbReference>
<comment type="caution">
    <text evidence="3">The sequence shown here is derived from an EMBL/GenBank/DDBJ whole genome shotgun (WGS) entry which is preliminary data.</text>
</comment>